<name>A0A167MVK8_CALVF</name>
<proteinExistence type="predicted"/>
<reference evidence="2 3" key="1">
    <citation type="journal article" date="2016" name="Mol. Biol. Evol.">
        <title>Comparative Genomics of Early-Diverging Mushroom-Forming Fungi Provides Insights into the Origins of Lignocellulose Decay Capabilities.</title>
        <authorList>
            <person name="Nagy L.G."/>
            <person name="Riley R."/>
            <person name="Tritt A."/>
            <person name="Adam C."/>
            <person name="Daum C."/>
            <person name="Floudas D."/>
            <person name="Sun H."/>
            <person name="Yadav J.S."/>
            <person name="Pangilinan J."/>
            <person name="Larsson K.H."/>
            <person name="Matsuura K."/>
            <person name="Barry K."/>
            <person name="Labutti K."/>
            <person name="Kuo R."/>
            <person name="Ohm R.A."/>
            <person name="Bhattacharya S.S."/>
            <person name="Shirouzu T."/>
            <person name="Yoshinaga Y."/>
            <person name="Martin F.M."/>
            <person name="Grigoriev I.V."/>
            <person name="Hibbett D.S."/>
        </authorList>
    </citation>
    <scope>NUCLEOTIDE SEQUENCE [LARGE SCALE GENOMIC DNA]</scope>
    <source>
        <strain evidence="2 3">TUFC12733</strain>
    </source>
</reference>
<keyword evidence="3" id="KW-1185">Reference proteome</keyword>
<accession>A0A167MVK8</accession>
<evidence type="ECO:0000313" key="3">
    <source>
        <dbReference type="Proteomes" id="UP000076738"/>
    </source>
</evidence>
<feature type="region of interest" description="Disordered" evidence="1">
    <location>
        <begin position="177"/>
        <end position="209"/>
    </location>
</feature>
<dbReference type="EMBL" id="KV417281">
    <property type="protein sequence ID" value="KZO97102.1"/>
    <property type="molecule type" value="Genomic_DNA"/>
</dbReference>
<dbReference type="AlphaFoldDB" id="A0A167MVK8"/>
<evidence type="ECO:0000256" key="1">
    <source>
        <dbReference type="SAM" id="MobiDB-lite"/>
    </source>
</evidence>
<dbReference type="Proteomes" id="UP000076738">
    <property type="component" value="Unassembled WGS sequence"/>
</dbReference>
<protein>
    <submittedName>
        <fullName evidence="2">Uncharacterized protein</fullName>
    </submittedName>
</protein>
<gene>
    <name evidence="2" type="ORF">CALVIDRAFT_93468</name>
</gene>
<sequence>MASHCRTWTGRALKVQRAAGGACSGSAMNDIDHDRIGGSNGAVRYGICTDDVFPGRGSSSLSIPACNSRRLYCTVTRTFGHSVPCSLYHSHDPRRVLLKPAINDSDSERSSIDIGPLPIGIPITTGTNTNTITADDYDYADAYRLRLRTRTRTSDYARSPQAAASCPLAPDTDWHLAPDAIPALPTKGHRDRVDSHGPPASSNESTFSPFPATYVDRVRAVVPFHR</sequence>
<organism evidence="2 3">
    <name type="scientific">Calocera viscosa (strain TUFC12733)</name>
    <dbReference type="NCBI Taxonomy" id="1330018"/>
    <lineage>
        <taxon>Eukaryota</taxon>
        <taxon>Fungi</taxon>
        <taxon>Dikarya</taxon>
        <taxon>Basidiomycota</taxon>
        <taxon>Agaricomycotina</taxon>
        <taxon>Dacrymycetes</taxon>
        <taxon>Dacrymycetales</taxon>
        <taxon>Dacrymycetaceae</taxon>
        <taxon>Calocera</taxon>
    </lineage>
</organism>
<evidence type="ECO:0000313" key="2">
    <source>
        <dbReference type="EMBL" id="KZO97102.1"/>
    </source>
</evidence>